<evidence type="ECO:0000313" key="1">
    <source>
        <dbReference type="EMBL" id="KFX50576.1"/>
    </source>
</evidence>
<accession>A0A093VVC1</accession>
<sequence length="232" mass="26479">MGVISRFLKLSTIGGVATIGAHFIWTRNSIVEPLPRTDYLFTSPSYKKTNPNDNAVLRDVCIRRVPLSQIDPKLLEKKGKLVEKFCAGLWGGLGYAYQRQYLAKKYQGPKTAHQLWSTNELLTATYEIGTEITDHFQVVEKTDNRVVVRCGDSPLNRGLRETDGLFEMSVDVKKDEGVAEFQLKSIFFNGLSGTKVEGSVMPWHIELLHREYSKILMEVYKLSSVWYEIYTF</sequence>
<dbReference type="HOGENOM" id="CLU_069181_0_0_1"/>
<comment type="caution">
    <text evidence="1">The sequence shown here is derived from an EMBL/GenBank/DDBJ whole genome shotgun (WGS) entry which is preliminary data.</text>
</comment>
<dbReference type="eggNOG" id="ENOG502S03T">
    <property type="taxonomic scope" value="Eukaryota"/>
</dbReference>
<name>A0A093VVC1_TALMA</name>
<dbReference type="AlphaFoldDB" id="A0A093VVC1"/>
<dbReference type="EMBL" id="JPOX01000007">
    <property type="protein sequence ID" value="KFX50576.1"/>
    <property type="molecule type" value="Genomic_DNA"/>
</dbReference>
<protein>
    <submittedName>
        <fullName evidence="1">Uncharacterized protein</fullName>
    </submittedName>
</protein>
<gene>
    <name evidence="1" type="ORF">GQ26_0072550</name>
</gene>
<proteinExistence type="predicted"/>
<reference evidence="1" key="1">
    <citation type="journal article" date="2014" name="PLoS Genet.">
        <title>Signature Gene Expression Reveals Novel Clues to the Molecular Mechanisms of Dimorphic Transition in Penicillium marneffei.</title>
        <authorList>
            <person name="Yang E."/>
            <person name="Wang G."/>
            <person name="Cai J."/>
            <person name="Woo P.C."/>
            <person name="Lau S.K."/>
            <person name="Yuen K.-Y."/>
            <person name="Chow W.-N."/>
            <person name="Lin X."/>
        </authorList>
    </citation>
    <scope>NUCLEOTIDE SEQUENCE [LARGE SCALE GENOMIC DNA]</scope>
    <source>
        <strain evidence="1">PM1</strain>
    </source>
</reference>
<organism evidence="1">
    <name type="scientific">Talaromyces marneffei PM1</name>
    <dbReference type="NCBI Taxonomy" id="1077442"/>
    <lineage>
        <taxon>Eukaryota</taxon>
        <taxon>Fungi</taxon>
        <taxon>Dikarya</taxon>
        <taxon>Ascomycota</taxon>
        <taxon>Pezizomycotina</taxon>
        <taxon>Eurotiomycetes</taxon>
        <taxon>Eurotiomycetidae</taxon>
        <taxon>Eurotiales</taxon>
        <taxon>Trichocomaceae</taxon>
        <taxon>Talaromyces</taxon>
        <taxon>Talaromyces sect. Talaromyces</taxon>
    </lineage>
</organism>